<evidence type="ECO:0000256" key="5">
    <source>
        <dbReference type="ARBA" id="ARBA00022519"/>
    </source>
</evidence>
<keyword evidence="4" id="KW-1003">Cell membrane</keyword>
<feature type="transmembrane region" description="Helical" evidence="9">
    <location>
        <begin position="203"/>
        <end position="224"/>
    </location>
</feature>
<keyword evidence="8 9" id="KW-0472">Membrane</keyword>
<reference evidence="11 12" key="1">
    <citation type="journal article" date="2014" name="Nat. Commun.">
        <title>Physiological and genomic features of highly alkaliphilic hydrogen-utilizing Betaproteobacteria from a continental serpentinizing site.</title>
        <authorList>
            <person name="Suzuki S."/>
            <person name="Kuenen J.G."/>
            <person name="Schipper K."/>
            <person name="van der Velde S."/>
            <person name="Ishii S."/>
            <person name="Wu A."/>
            <person name="Sorokin D.Y."/>
            <person name="Tenney A."/>
            <person name="Meng X.Y."/>
            <person name="Morrill P.L."/>
            <person name="Kamagata Y."/>
            <person name="Muyzer G."/>
            <person name="Nealson K.H."/>
        </authorList>
    </citation>
    <scope>NUCLEOTIDE SEQUENCE [LARGE SCALE GENOMIC DNA]</scope>
    <source>
        <strain evidence="11 12">A1</strain>
    </source>
</reference>
<dbReference type="Proteomes" id="UP000067461">
    <property type="component" value="Chromosome"/>
</dbReference>
<dbReference type="CDD" id="cd06261">
    <property type="entry name" value="TM_PBP2"/>
    <property type="match status" value="1"/>
</dbReference>
<name>A0A060NMZ1_9BURK</name>
<proteinExistence type="inferred from homology"/>
<keyword evidence="5" id="KW-0997">Cell inner membrane</keyword>
<dbReference type="NCBIfam" id="TIGR01726">
    <property type="entry name" value="HEQRo_perm_3TM"/>
    <property type="match status" value="1"/>
</dbReference>
<dbReference type="HOGENOM" id="CLU_019602_1_4_4"/>
<dbReference type="InterPro" id="IPR043429">
    <property type="entry name" value="ArtM/GltK/GlnP/TcyL/YhdX-like"/>
</dbReference>
<dbReference type="SUPFAM" id="SSF161098">
    <property type="entry name" value="MetI-like"/>
    <property type="match status" value="1"/>
</dbReference>
<dbReference type="Pfam" id="PF00528">
    <property type="entry name" value="BPD_transp_1"/>
    <property type="match status" value="1"/>
</dbReference>
<feature type="transmembrane region" description="Helical" evidence="9">
    <location>
        <begin position="20"/>
        <end position="45"/>
    </location>
</feature>
<dbReference type="EMBL" id="AP014568">
    <property type="protein sequence ID" value="BAO80868.1"/>
    <property type="molecule type" value="Genomic_DNA"/>
</dbReference>
<sequence>MNWDVLLLPETLALYAEGLVTTLWLLAGSLLFGGVLALLLALALTSRVAALRGLAGAYTYCIRGTPLLIQIFLIYYGIAQLEWIQARWDTVWPWTLFKDAFFCALLALALNNAAYTAEMLAGAMRETNPGELEAAQAMGMSRWQIQRRIVLPSALRRTLPAYGNEVVMMLHSTSLASTVPALIDLTAAASRIYADFFLPFEAFLFAAAIYLCITFLLVGVFKGLEWRYLGHLRPRRH</sequence>
<dbReference type="AlphaFoldDB" id="A0A060NMZ1"/>
<keyword evidence="6 9" id="KW-0812">Transmembrane</keyword>
<evidence type="ECO:0000313" key="12">
    <source>
        <dbReference type="Proteomes" id="UP000067461"/>
    </source>
</evidence>
<dbReference type="Gene3D" id="1.10.3720.10">
    <property type="entry name" value="MetI-like"/>
    <property type="match status" value="1"/>
</dbReference>
<feature type="domain" description="ABC transmembrane type-1" evidence="10">
    <location>
        <begin position="19"/>
        <end position="222"/>
    </location>
</feature>
<protein>
    <submittedName>
        <fullName evidence="11">ABC-type arginine/histidine transport system, permease component</fullName>
    </submittedName>
</protein>
<dbReference type="InterPro" id="IPR010065">
    <property type="entry name" value="AA_ABC_transptr_permease_3TM"/>
</dbReference>
<dbReference type="KEGG" id="cbaa:SRAA_1014"/>
<feature type="transmembrane region" description="Helical" evidence="9">
    <location>
        <begin position="91"/>
        <end position="110"/>
    </location>
</feature>
<evidence type="ECO:0000256" key="8">
    <source>
        <dbReference type="ARBA" id="ARBA00023136"/>
    </source>
</evidence>
<dbReference type="OrthoDB" id="7026155at2"/>
<dbReference type="GO" id="GO:0006865">
    <property type="term" value="P:amino acid transport"/>
    <property type="evidence" value="ECO:0007669"/>
    <property type="project" value="TreeGrafter"/>
</dbReference>
<keyword evidence="12" id="KW-1185">Reference proteome</keyword>
<organism evidence="11 12">
    <name type="scientific">Serpentinimonas raichei</name>
    <dbReference type="NCBI Taxonomy" id="1458425"/>
    <lineage>
        <taxon>Bacteria</taxon>
        <taxon>Pseudomonadati</taxon>
        <taxon>Pseudomonadota</taxon>
        <taxon>Betaproteobacteria</taxon>
        <taxon>Burkholderiales</taxon>
        <taxon>Comamonadaceae</taxon>
        <taxon>Serpentinimonas</taxon>
    </lineage>
</organism>
<dbReference type="GO" id="GO:0043190">
    <property type="term" value="C:ATP-binding cassette (ABC) transporter complex"/>
    <property type="evidence" value="ECO:0007669"/>
    <property type="project" value="InterPro"/>
</dbReference>
<dbReference type="PANTHER" id="PTHR30614:SF10">
    <property type="entry name" value="ARGININE ABC TRANSPORTER PERMEASE PROTEIN ARTM"/>
    <property type="match status" value="1"/>
</dbReference>
<keyword evidence="3 9" id="KW-0813">Transport</keyword>
<dbReference type="PANTHER" id="PTHR30614">
    <property type="entry name" value="MEMBRANE COMPONENT OF AMINO ACID ABC TRANSPORTER"/>
    <property type="match status" value="1"/>
</dbReference>
<feature type="transmembrane region" description="Helical" evidence="9">
    <location>
        <begin position="57"/>
        <end position="79"/>
    </location>
</feature>
<evidence type="ECO:0000256" key="6">
    <source>
        <dbReference type="ARBA" id="ARBA00022692"/>
    </source>
</evidence>
<dbReference type="GO" id="GO:0022857">
    <property type="term" value="F:transmembrane transporter activity"/>
    <property type="evidence" value="ECO:0007669"/>
    <property type="project" value="InterPro"/>
</dbReference>
<gene>
    <name evidence="11" type="ORF">SRAA_1014</name>
</gene>
<dbReference type="InterPro" id="IPR000515">
    <property type="entry name" value="MetI-like"/>
</dbReference>
<dbReference type="PROSITE" id="PS50928">
    <property type="entry name" value="ABC_TM1"/>
    <property type="match status" value="1"/>
</dbReference>
<comment type="subcellular location">
    <subcellularLocation>
        <location evidence="1">Cell inner membrane</location>
        <topology evidence="1">Multi-pass membrane protein</topology>
    </subcellularLocation>
    <subcellularLocation>
        <location evidence="9">Cell membrane</location>
        <topology evidence="9">Multi-pass membrane protein</topology>
    </subcellularLocation>
</comment>
<evidence type="ECO:0000256" key="9">
    <source>
        <dbReference type="RuleBase" id="RU363032"/>
    </source>
</evidence>
<evidence type="ECO:0000256" key="3">
    <source>
        <dbReference type="ARBA" id="ARBA00022448"/>
    </source>
</evidence>
<feature type="transmembrane region" description="Helical" evidence="9">
    <location>
        <begin position="166"/>
        <end position="183"/>
    </location>
</feature>
<evidence type="ECO:0000256" key="4">
    <source>
        <dbReference type="ARBA" id="ARBA00022475"/>
    </source>
</evidence>
<accession>A0A060NMZ1</accession>
<dbReference type="InterPro" id="IPR035906">
    <property type="entry name" value="MetI-like_sf"/>
</dbReference>
<dbReference type="RefSeq" id="WP_045531314.1">
    <property type="nucleotide sequence ID" value="NZ_AP014568.1"/>
</dbReference>
<evidence type="ECO:0000259" key="10">
    <source>
        <dbReference type="PROSITE" id="PS50928"/>
    </source>
</evidence>
<evidence type="ECO:0000256" key="7">
    <source>
        <dbReference type="ARBA" id="ARBA00022989"/>
    </source>
</evidence>
<comment type="similarity">
    <text evidence="2">Belongs to the binding-protein-dependent transport system permease family. HisMQ subfamily.</text>
</comment>
<evidence type="ECO:0000256" key="1">
    <source>
        <dbReference type="ARBA" id="ARBA00004429"/>
    </source>
</evidence>
<evidence type="ECO:0000256" key="2">
    <source>
        <dbReference type="ARBA" id="ARBA00010072"/>
    </source>
</evidence>
<evidence type="ECO:0000313" key="11">
    <source>
        <dbReference type="EMBL" id="BAO80868.1"/>
    </source>
</evidence>
<dbReference type="STRING" id="1458425.SRAA_1014"/>
<keyword evidence="7 9" id="KW-1133">Transmembrane helix</keyword>